<feature type="region of interest" description="Disordered" evidence="5">
    <location>
        <begin position="155"/>
        <end position="181"/>
    </location>
</feature>
<feature type="compositionally biased region" description="Polar residues" evidence="5">
    <location>
        <begin position="155"/>
        <end position="171"/>
    </location>
</feature>
<dbReference type="Pfam" id="PF00691">
    <property type="entry name" value="OmpA"/>
    <property type="match status" value="1"/>
</dbReference>
<reference evidence="7" key="1">
    <citation type="submission" date="2021-01" db="EMBL/GenBank/DDBJ databases">
        <title>Modified the classification status of verrucomicrobia.</title>
        <authorList>
            <person name="Feng X."/>
        </authorList>
    </citation>
    <scope>NUCLEOTIDE SEQUENCE</scope>
    <source>
        <strain evidence="7">KCTC 22041</strain>
    </source>
</reference>
<dbReference type="PANTHER" id="PTHR30329:SF21">
    <property type="entry name" value="LIPOPROTEIN YIAD-RELATED"/>
    <property type="match status" value="1"/>
</dbReference>
<evidence type="ECO:0000313" key="8">
    <source>
        <dbReference type="Proteomes" id="UP000603141"/>
    </source>
</evidence>
<feature type="domain" description="OmpA-like" evidence="6">
    <location>
        <begin position="67"/>
        <end position="188"/>
    </location>
</feature>
<dbReference type="PRINTS" id="PR01021">
    <property type="entry name" value="OMPADOMAIN"/>
</dbReference>
<evidence type="ECO:0000259" key="6">
    <source>
        <dbReference type="PROSITE" id="PS51123"/>
    </source>
</evidence>
<dbReference type="InterPro" id="IPR036737">
    <property type="entry name" value="OmpA-like_sf"/>
</dbReference>
<dbReference type="AlphaFoldDB" id="A0A934S6V2"/>
<dbReference type="SUPFAM" id="SSF103088">
    <property type="entry name" value="OmpA-like"/>
    <property type="match status" value="1"/>
</dbReference>
<dbReference type="InterPro" id="IPR006665">
    <property type="entry name" value="OmpA-like"/>
</dbReference>
<dbReference type="PANTHER" id="PTHR30329">
    <property type="entry name" value="STATOR ELEMENT OF FLAGELLAR MOTOR COMPLEX"/>
    <property type="match status" value="1"/>
</dbReference>
<dbReference type="InterPro" id="IPR050330">
    <property type="entry name" value="Bact_OuterMem_StrucFunc"/>
</dbReference>
<evidence type="ECO:0000256" key="5">
    <source>
        <dbReference type="SAM" id="MobiDB-lite"/>
    </source>
</evidence>
<dbReference type="InterPro" id="IPR006664">
    <property type="entry name" value="OMP_bac"/>
</dbReference>
<dbReference type="PROSITE" id="PS51123">
    <property type="entry name" value="OMPA_2"/>
    <property type="match status" value="1"/>
</dbReference>
<evidence type="ECO:0000256" key="2">
    <source>
        <dbReference type="ARBA" id="ARBA00023136"/>
    </source>
</evidence>
<accession>A0A934S6V2</accession>
<dbReference type="GO" id="GO:0009279">
    <property type="term" value="C:cell outer membrane"/>
    <property type="evidence" value="ECO:0007669"/>
    <property type="project" value="UniProtKB-SubCell"/>
</dbReference>
<dbReference type="CDD" id="cd07185">
    <property type="entry name" value="OmpA_C-like"/>
    <property type="match status" value="1"/>
</dbReference>
<gene>
    <name evidence="7" type="ORF">JIN85_00210</name>
</gene>
<evidence type="ECO:0000256" key="4">
    <source>
        <dbReference type="PROSITE-ProRule" id="PRU00473"/>
    </source>
</evidence>
<evidence type="ECO:0000256" key="1">
    <source>
        <dbReference type="ARBA" id="ARBA00004442"/>
    </source>
</evidence>
<proteinExistence type="predicted"/>
<protein>
    <submittedName>
        <fullName evidence="7">OmpA family protein</fullName>
    </submittedName>
</protein>
<name>A0A934S6V2_9BACT</name>
<dbReference type="EMBL" id="JAENIJ010000001">
    <property type="protein sequence ID" value="MBK1880812.1"/>
    <property type="molecule type" value="Genomic_DNA"/>
</dbReference>
<keyword evidence="2 4" id="KW-0472">Membrane</keyword>
<dbReference type="Gene3D" id="3.30.1330.60">
    <property type="entry name" value="OmpA-like domain"/>
    <property type="match status" value="1"/>
</dbReference>
<organism evidence="7 8">
    <name type="scientific">Luteolibacter pohnpeiensis</name>
    <dbReference type="NCBI Taxonomy" id="454153"/>
    <lineage>
        <taxon>Bacteria</taxon>
        <taxon>Pseudomonadati</taxon>
        <taxon>Verrucomicrobiota</taxon>
        <taxon>Verrucomicrobiia</taxon>
        <taxon>Verrucomicrobiales</taxon>
        <taxon>Verrucomicrobiaceae</taxon>
        <taxon>Luteolibacter</taxon>
    </lineage>
</organism>
<keyword evidence="3" id="KW-0998">Cell outer membrane</keyword>
<comment type="subcellular location">
    <subcellularLocation>
        <location evidence="1">Cell outer membrane</location>
    </subcellularLocation>
</comment>
<sequence>MYRRDDAAGYLANVVTPEAKQTAQFTIGLEKYADPLAWRVSEINLDQLIADYTRRVAGGDIYYSPLVKNPQGGDTLALYFEFDQDEINPRTRRQLEIVALILKSDPGKKITLSGHTDAMGTDNYNNQLSERRADVVRDFLVKAGVATEQIITLAKGSSQPRRPNVTETGTDNPEGRRANRRTEIYLDF</sequence>
<evidence type="ECO:0000313" key="7">
    <source>
        <dbReference type="EMBL" id="MBK1880812.1"/>
    </source>
</evidence>
<comment type="caution">
    <text evidence="7">The sequence shown here is derived from an EMBL/GenBank/DDBJ whole genome shotgun (WGS) entry which is preliminary data.</text>
</comment>
<evidence type="ECO:0000256" key="3">
    <source>
        <dbReference type="ARBA" id="ARBA00023237"/>
    </source>
</evidence>
<dbReference type="Proteomes" id="UP000603141">
    <property type="component" value="Unassembled WGS sequence"/>
</dbReference>
<keyword evidence="8" id="KW-1185">Reference proteome</keyword>